<comment type="subcellular location">
    <subcellularLocation>
        <location evidence="1">Membrane</location>
        <topology evidence="1">Single-pass type I membrane protein</topology>
    </subcellularLocation>
</comment>
<feature type="domain" description="EGF-like" evidence="7">
    <location>
        <begin position="180"/>
        <end position="213"/>
    </location>
</feature>
<comment type="caution">
    <text evidence="8">The sequence shown here is derived from an EMBL/GenBank/DDBJ whole genome shotgun (WGS) entry which is preliminary data.</text>
</comment>
<dbReference type="GO" id="GO:0008584">
    <property type="term" value="P:male gonad development"/>
    <property type="evidence" value="ECO:0007669"/>
    <property type="project" value="TreeGrafter"/>
</dbReference>
<evidence type="ECO:0000256" key="2">
    <source>
        <dbReference type="ARBA" id="ARBA00022729"/>
    </source>
</evidence>
<protein>
    <recommendedName>
        <fullName evidence="7">EGF-like domain-containing protein</fullName>
    </recommendedName>
</protein>
<dbReference type="Proteomes" id="UP000092124">
    <property type="component" value="Unassembled WGS sequence"/>
</dbReference>
<feature type="disulfide bond" evidence="3">
    <location>
        <begin position="203"/>
        <end position="212"/>
    </location>
</feature>
<dbReference type="PANTHER" id="PTHR11905:SF108">
    <property type="entry name" value="DISINTEGRIN AND METALLOPROTEINASE DOMAIN-CONTAINING PROTEIN 2"/>
    <property type="match status" value="1"/>
</dbReference>
<sequence length="306" mass="34473">MMQLKPSLHMLISSLALSQEEAGEEPTACEGSNSVPAAVKYSARFLVHKQKFAAPTKLKNLHFLPTTNLANADFGTNECYEELNSKTDISGNCGISTVGYKACAPNDRKCGKLICKYRSDNLVRIRSATIIYANISGQICVSLEYAQDHQESHNMWVRDGTVCGSNKICLNKECVEDNILNYDCTPEKCNHRGVCNNRKNCHCNPTYLPPDCRDTEDEWPGGSIDSFEETAGSKETPDPKKKLRLDKEVPENKTRPPITSAYHHKPTRWPFFLIIPVYIVICVLIATLVKVYSQRKRWRSKDYSSD</sequence>
<comment type="caution">
    <text evidence="3">Lacks conserved residue(s) required for the propagation of feature annotation.</text>
</comment>
<evidence type="ECO:0000313" key="8">
    <source>
        <dbReference type="EMBL" id="OBS73912.1"/>
    </source>
</evidence>
<evidence type="ECO:0000259" key="7">
    <source>
        <dbReference type="PROSITE" id="PS50026"/>
    </source>
</evidence>
<keyword evidence="5" id="KW-0812">Transmembrane</keyword>
<evidence type="ECO:0000256" key="4">
    <source>
        <dbReference type="SAM" id="MobiDB-lite"/>
    </source>
</evidence>
<dbReference type="PANTHER" id="PTHR11905">
    <property type="entry name" value="ADAM A DISINTEGRIN AND METALLOPROTEASE DOMAIN"/>
    <property type="match status" value="1"/>
</dbReference>
<dbReference type="GO" id="GO:0007339">
    <property type="term" value="P:binding of sperm to zona pellucida"/>
    <property type="evidence" value="ECO:0007669"/>
    <property type="project" value="TreeGrafter"/>
</dbReference>
<dbReference type="Pfam" id="PF08516">
    <property type="entry name" value="ADAM_CR"/>
    <property type="match status" value="1"/>
</dbReference>
<dbReference type="SMART" id="SM00608">
    <property type="entry name" value="ACR"/>
    <property type="match status" value="1"/>
</dbReference>
<feature type="region of interest" description="Disordered" evidence="4">
    <location>
        <begin position="223"/>
        <end position="260"/>
    </location>
</feature>
<evidence type="ECO:0000256" key="3">
    <source>
        <dbReference type="PROSITE-ProRule" id="PRU00076"/>
    </source>
</evidence>
<proteinExistence type="predicted"/>
<organism evidence="8 9">
    <name type="scientific">Neotoma lepida</name>
    <name type="common">Desert woodrat</name>
    <dbReference type="NCBI Taxonomy" id="56216"/>
    <lineage>
        <taxon>Eukaryota</taxon>
        <taxon>Metazoa</taxon>
        <taxon>Chordata</taxon>
        <taxon>Craniata</taxon>
        <taxon>Vertebrata</taxon>
        <taxon>Euteleostomi</taxon>
        <taxon>Mammalia</taxon>
        <taxon>Eutheria</taxon>
        <taxon>Euarchontoglires</taxon>
        <taxon>Glires</taxon>
        <taxon>Rodentia</taxon>
        <taxon>Myomorpha</taxon>
        <taxon>Muroidea</taxon>
        <taxon>Cricetidae</taxon>
        <taxon>Neotominae</taxon>
        <taxon>Neotoma</taxon>
    </lineage>
</organism>
<keyword evidence="5" id="KW-0472">Membrane</keyword>
<gene>
    <name evidence="8" type="ORF">A6R68_15551</name>
</gene>
<feature type="compositionally biased region" description="Basic and acidic residues" evidence="4">
    <location>
        <begin position="231"/>
        <end position="254"/>
    </location>
</feature>
<evidence type="ECO:0000256" key="6">
    <source>
        <dbReference type="SAM" id="SignalP"/>
    </source>
</evidence>
<keyword evidence="3" id="KW-1015">Disulfide bond</keyword>
<dbReference type="EMBL" id="LZPO01044571">
    <property type="protein sequence ID" value="OBS73912.1"/>
    <property type="molecule type" value="Genomic_DNA"/>
</dbReference>
<evidence type="ECO:0000256" key="1">
    <source>
        <dbReference type="ARBA" id="ARBA00004479"/>
    </source>
</evidence>
<dbReference type="GO" id="GO:0007155">
    <property type="term" value="P:cell adhesion"/>
    <property type="evidence" value="ECO:0007669"/>
    <property type="project" value="TreeGrafter"/>
</dbReference>
<feature type="transmembrane region" description="Helical" evidence="5">
    <location>
        <begin position="269"/>
        <end position="292"/>
    </location>
</feature>
<reference evidence="8 9" key="1">
    <citation type="submission" date="2016-06" db="EMBL/GenBank/DDBJ databases">
        <title>The Draft Genome Sequence and Annotation of the Desert Woodrat Neotoma lepida.</title>
        <authorList>
            <person name="Campbell M."/>
            <person name="Oakeson K.F."/>
            <person name="Yandell M."/>
            <person name="Halpert J.R."/>
            <person name="Dearing D."/>
        </authorList>
    </citation>
    <scope>NUCLEOTIDE SEQUENCE [LARGE SCALE GENOMIC DNA]</scope>
    <source>
        <strain evidence="8">417</strain>
        <tissue evidence="8">Liver</tissue>
    </source>
</reference>
<dbReference type="OrthoDB" id="5951731at2759"/>
<dbReference type="STRING" id="56216.A0A1A6H8I3"/>
<name>A0A1A6H8I3_NEOLE</name>
<dbReference type="PROSITE" id="PS50026">
    <property type="entry name" value="EGF_3"/>
    <property type="match status" value="1"/>
</dbReference>
<keyword evidence="9" id="KW-1185">Reference proteome</keyword>
<dbReference type="AlphaFoldDB" id="A0A1A6H8I3"/>
<dbReference type="InterPro" id="IPR006586">
    <property type="entry name" value="ADAM_Cys-rich"/>
</dbReference>
<feature type="signal peptide" evidence="6">
    <location>
        <begin position="1"/>
        <end position="22"/>
    </location>
</feature>
<keyword evidence="3" id="KW-0245">EGF-like domain</keyword>
<keyword evidence="2 6" id="KW-0732">Signal</keyword>
<feature type="non-terminal residue" evidence="8">
    <location>
        <position position="306"/>
    </location>
</feature>
<accession>A0A1A6H8I3</accession>
<evidence type="ECO:0000313" key="9">
    <source>
        <dbReference type="Proteomes" id="UP000092124"/>
    </source>
</evidence>
<dbReference type="InterPro" id="IPR000742">
    <property type="entry name" value="EGF"/>
</dbReference>
<feature type="chain" id="PRO_5008346166" description="EGF-like domain-containing protein" evidence="6">
    <location>
        <begin position="23"/>
        <end position="306"/>
    </location>
</feature>
<keyword evidence="5" id="KW-1133">Transmembrane helix</keyword>
<dbReference type="GO" id="GO:0005886">
    <property type="term" value="C:plasma membrane"/>
    <property type="evidence" value="ECO:0007669"/>
    <property type="project" value="TreeGrafter"/>
</dbReference>
<evidence type="ECO:0000256" key="5">
    <source>
        <dbReference type="SAM" id="Phobius"/>
    </source>
</evidence>